<dbReference type="AlphaFoldDB" id="A0A8H4KCQ0"/>
<feature type="non-terminal residue" evidence="1">
    <location>
        <position position="1"/>
    </location>
</feature>
<evidence type="ECO:0000313" key="1">
    <source>
        <dbReference type="EMBL" id="KAF4446544.1"/>
    </source>
</evidence>
<proteinExistence type="predicted"/>
<sequence length="275" mass="29953">SCLCASNVFSTAVEALTSPIVATGPDFVTKDGAVQVTDDCVDTTYKTVVIDSEKNIVSPVPHRRISGHFDGAGIEFNIYLPKTGWDGRFFQLVYPTQNSTAEAREIGFGAESGGYTVHVAGGGGYRADAAVAKLSKKIAREYYHKPDEKIYGYVYGASGGSPVTVAAIENTFEVWQGAVPLVQAVTISISTNFCLRGFAGLVLEAQKNELINAIRPGSGLYPFHVLDPMRCEVFREVSELGLPLGVYEDWDGVSGRYRDMASLKTPLHWQYRIHQ</sequence>
<dbReference type="Proteomes" id="UP000554235">
    <property type="component" value="Unassembled WGS sequence"/>
</dbReference>
<organism evidence="1 2">
    <name type="scientific">Fusarium albosuccineum</name>
    <dbReference type="NCBI Taxonomy" id="1237068"/>
    <lineage>
        <taxon>Eukaryota</taxon>
        <taxon>Fungi</taxon>
        <taxon>Dikarya</taxon>
        <taxon>Ascomycota</taxon>
        <taxon>Pezizomycotina</taxon>
        <taxon>Sordariomycetes</taxon>
        <taxon>Hypocreomycetidae</taxon>
        <taxon>Hypocreales</taxon>
        <taxon>Nectriaceae</taxon>
        <taxon>Fusarium</taxon>
        <taxon>Fusarium decemcellulare species complex</taxon>
    </lineage>
</organism>
<comment type="caution">
    <text evidence="1">The sequence shown here is derived from an EMBL/GenBank/DDBJ whole genome shotgun (WGS) entry which is preliminary data.</text>
</comment>
<protein>
    <submittedName>
        <fullName evidence="1">Uncharacterized protein</fullName>
    </submittedName>
</protein>
<dbReference type="EMBL" id="JAADYS010003518">
    <property type="protein sequence ID" value="KAF4446544.1"/>
    <property type="molecule type" value="Genomic_DNA"/>
</dbReference>
<evidence type="ECO:0000313" key="2">
    <source>
        <dbReference type="Proteomes" id="UP000554235"/>
    </source>
</evidence>
<gene>
    <name evidence="1" type="ORF">FALBO_17061</name>
</gene>
<reference evidence="1 2" key="1">
    <citation type="submission" date="2020-01" db="EMBL/GenBank/DDBJ databases">
        <title>Identification and distribution of gene clusters putatively required for synthesis of sphingolipid metabolism inhibitors in phylogenetically diverse species of the filamentous fungus Fusarium.</title>
        <authorList>
            <person name="Kim H.-S."/>
            <person name="Busman M."/>
            <person name="Brown D.W."/>
            <person name="Divon H."/>
            <person name="Uhlig S."/>
            <person name="Proctor R.H."/>
        </authorList>
    </citation>
    <scope>NUCLEOTIDE SEQUENCE [LARGE SCALE GENOMIC DNA]</scope>
    <source>
        <strain evidence="1 2">NRRL 20459</strain>
    </source>
</reference>
<name>A0A8H4KCQ0_9HYPO</name>
<keyword evidence="2" id="KW-1185">Reference proteome</keyword>
<accession>A0A8H4KCQ0</accession>
<feature type="non-terminal residue" evidence="1">
    <location>
        <position position="275"/>
    </location>
</feature>
<dbReference type="OrthoDB" id="2580675at2759"/>